<organism evidence="12 13">
    <name type="scientific">Rubripirellula lacrimiformis</name>
    <dbReference type="NCBI Taxonomy" id="1930273"/>
    <lineage>
        <taxon>Bacteria</taxon>
        <taxon>Pseudomonadati</taxon>
        <taxon>Planctomycetota</taxon>
        <taxon>Planctomycetia</taxon>
        <taxon>Pirellulales</taxon>
        <taxon>Pirellulaceae</taxon>
        <taxon>Rubripirellula</taxon>
    </lineage>
</organism>
<dbReference type="PROSITE" id="PS51415">
    <property type="entry name" value="XYLOSE_ISOMERASE"/>
    <property type="match status" value="1"/>
</dbReference>
<feature type="binding site" evidence="9">
    <location>
        <position position="267"/>
    </location>
    <ligand>
        <name>Mg(2+)</name>
        <dbReference type="ChEBI" id="CHEBI:18420"/>
        <label>1</label>
    </ligand>
</feature>
<evidence type="ECO:0000256" key="1">
    <source>
        <dbReference type="ARBA" id="ARBA00005765"/>
    </source>
</evidence>
<protein>
    <recommendedName>
        <fullName evidence="3 9">Xylose isomerase</fullName>
        <ecNumber evidence="3 9">5.3.1.5</ecNumber>
    </recommendedName>
</protein>
<gene>
    <name evidence="9 12" type="primary">xylA</name>
    <name evidence="12" type="ORF">K227x_09930</name>
</gene>
<comment type="subcellular location">
    <subcellularLocation>
        <location evidence="9 11">Cytoplasm</location>
    </subcellularLocation>
</comment>
<dbReference type="InterPro" id="IPR013452">
    <property type="entry name" value="Xylose_isom_bac"/>
</dbReference>
<keyword evidence="4 9" id="KW-0859">Xylose metabolism</keyword>
<dbReference type="PANTHER" id="PTHR48408">
    <property type="match status" value="1"/>
</dbReference>
<evidence type="ECO:0000256" key="9">
    <source>
        <dbReference type="HAMAP-Rule" id="MF_00455"/>
    </source>
</evidence>
<dbReference type="EMBL" id="CP036525">
    <property type="protein sequence ID" value="QDT02615.1"/>
    <property type="molecule type" value="Genomic_DNA"/>
</dbReference>
<evidence type="ECO:0000256" key="2">
    <source>
        <dbReference type="ARBA" id="ARBA00011881"/>
    </source>
</evidence>
<comment type="subunit">
    <text evidence="2 9 11">Homotetramer.</text>
</comment>
<feature type="binding site" evidence="9">
    <location>
        <position position="267"/>
    </location>
    <ligand>
        <name>Mg(2+)</name>
        <dbReference type="ChEBI" id="CHEBI:18420"/>
        <label>2</label>
    </ligand>
</feature>
<proteinExistence type="inferred from homology"/>
<evidence type="ECO:0000256" key="5">
    <source>
        <dbReference type="ARBA" id="ARBA00022723"/>
    </source>
</evidence>
<reference evidence="12 13" key="1">
    <citation type="submission" date="2019-02" db="EMBL/GenBank/DDBJ databases">
        <title>Deep-cultivation of Planctomycetes and their phenomic and genomic characterization uncovers novel biology.</title>
        <authorList>
            <person name="Wiegand S."/>
            <person name="Jogler M."/>
            <person name="Boedeker C."/>
            <person name="Pinto D."/>
            <person name="Vollmers J."/>
            <person name="Rivas-Marin E."/>
            <person name="Kohn T."/>
            <person name="Peeters S.H."/>
            <person name="Heuer A."/>
            <person name="Rast P."/>
            <person name="Oberbeckmann S."/>
            <person name="Bunk B."/>
            <person name="Jeske O."/>
            <person name="Meyerdierks A."/>
            <person name="Storesund J.E."/>
            <person name="Kallscheuer N."/>
            <person name="Luecker S."/>
            <person name="Lage O.M."/>
            <person name="Pohl T."/>
            <person name="Merkel B.J."/>
            <person name="Hornburger P."/>
            <person name="Mueller R.-W."/>
            <person name="Bruemmer F."/>
            <person name="Labrenz M."/>
            <person name="Spormann A.M."/>
            <person name="Op den Camp H."/>
            <person name="Overmann J."/>
            <person name="Amann R."/>
            <person name="Jetten M.S.M."/>
            <person name="Mascher T."/>
            <person name="Medema M.H."/>
            <person name="Devos D.P."/>
            <person name="Kaster A.-K."/>
            <person name="Ovreas L."/>
            <person name="Rohde M."/>
            <person name="Galperin M.Y."/>
            <person name="Jogler C."/>
        </authorList>
    </citation>
    <scope>NUCLEOTIDE SEQUENCE [LARGE SCALE GENOMIC DNA]</scope>
    <source>
        <strain evidence="12 13">K22_7</strain>
    </source>
</reference>
<dbReference type="GO" id="GO:0005737">
    <property type="term" value="C:cytoplasm"/>
    <property type="evidence" value="ECO:0007669"/>
    <property type="project" value="UniProtKB-SubCell"/>
</dbReference>
<dbReference type="GO" id="GO:0000287">
    <property type="term" value="F:magnesium ion binding"/>
    <property type="evidence" value="ECO:0007669"/>
    <property type="project" value="UniProtKB-UniRule"/>
</dbReference>
<dbReference type="HAMAP" id="MF_00455">
    <property type="entry name" value="Xylose_isom_A"/>
    <property type="match status" value="1"/>
</dbReference>
<evidence type="ECO:0000256" key="10">
    <source>
        <dbReference type="RuleBase" id="RU000609"/>
    </source>
</evidence>
<evidence type="ECO:0000256" key="7">
    <source>
        <dbReference type="ARBA" id="ARBA00023277"/>
    </source>
</evidence>
<dbReference type="GO" id="GO:0009045">
    <property type="term" value="F:xylose isomerase activity"/>
    <property type="evidence" value="ECO:0007669"/>
    <property type="project" value="UniProtKB-UniRule"/>
</dbReference>
<dbReference type="RefSeq" id="WP_145168344.1">
    <property type="nucleotide sequence ID" value="NZ_CP036525.1"/>
</dbReference>
<dbReference type="PANTHER" id="PTHR48408:SF1">
    <property type="entry name" value="XYLOSE ISOMERASE"/>
    <property type="match status" value="1"/>
</dbReference>
<evidence type="ECO:0000256" key="4">
    <source>
        <dbReference type="ARBA" id="ARBA00022629"/>
    </source>
</evidence>
<dbReference type="Gene3D" id="3.20.20.150">
    <property type="entry name" value="Divalent-metal-dependent TIM barrel enzymes"/>
    <property type="match status" value="1"/>
</dbReference>
<dbReference type="PRINTS" id="PR00688">
    <property type="entry name" value="XYLOSISMRASE"/>
</dbReference>
<dbReference type="Proteomes" id="UP000318538">
    <property type="component" value="Chromosome"/>
</dbReference>
<evidence type="ECO:0000256" key="6">
    <source>
        <dbReference type="ARBA" id="ARBA00023235"/>
    </source>
</evidence>
<sequence>MSAFSDIPQIQYEGPQSDNPLAFRWYNPDEMIEGKSMKEHLRFSIVYWHTFRGTGADPFGPGTAVRPWDDGTDSVENAQNRARVAFELFEKLQAPYYAFHDRDVAPEGSSLAESNKIFDAVADVLEEEQKRSGVKLLWGTANMFSNPRFMHGAATTCNADVFAYAGAQVKKAMEVTHRLGGENYVFWGGREGYQNLYNTDMKRELDHLGKFFHMAVDYAKQIGFTGQFLIEPKPKEPTKHQYDSDAAACMNFLRSYGLENHFKLNLETNHATLAGHTMMHEIDYAGMQNALGSIDANTGDMLLGWDTDQFGTDYYLTTQTMYYILKHGGLGSGGVNFDAKVRRESFEPIDLFYAHIGSMDAYAKGLKIAAAIRADNAIDGFISKRYSSFDEGIGAKIEAGSVGLADLETYMLEKGEVSPNVSGRQEMLENLVNKYIDRV</sequence>
<accession>A0A517N654</accession>
<evidence type="ECO:0000256" key="3">
    <source>
        <dbReference type="ARBA" id="ARBA00011958"/>
    </source>
</evidence>
<keyword evidence="5 9" id="KW-0479">Metal-binding</keyword>
<dbReference type="NCBIfam" id="NF003998">
    <property type="entry name" value="PRK05474.1"/>
    <property type="match status" value="1"/>
</dbReference>
<dbReference type="FunFam" id="3.20.20.150:FF:000002">
    <property type="entry name" value="Xylose isomerase"/>
    <property type="match status" value="1"/>
</dbReference>
<dbReference type="KEGG" id="rlc:K227x_09930"/>
<feature type="binding site" evidence="9">
    <location>
        <position position="231"/>
    </location>
    <ligand>
        <name>Mg(2+)</name>
        <dbReference type="ChEBI" id="CHEBI:18420"/>
        <label>1</label>
    </ligand>
</feature>
<keyword evidence="9" id="KW-0963">Cytoplasm</keyword>
<evidence type="ECO:0000256" key="8">
    <source>
        <dbReference type="ARBA" id="ARBA00033659"/>
    </source>
</evidence>
<keyword evidence="7 9" id="KW-0119">Carbohydrate metabolism</keyword>
<comment type="cofactor">
    <cofactor evidence="9">
        <name>Mg(2+)</name>
        <dbReference type="ChEBI" id="CHEBI:18420"/>
    </cofactor>
    <text evidence="9">Binds 2 magnesium ions per subunit.</text>
</comment>
<evidence type="ECO:0000256" key="11">
    <source>
        <dbReference type="RuleBase" id="RU000610"/>
    </source>
</evidence>
<dbReference type="SUPFAM" id="SSF51658">
    <property type="entry name" value="Xylose isomerase-like"/>
    <property type="match status" value="1"/>
</dbReference>
<evidence type="ECO:0000313" key="13">
    <source>
        <dbReference type="Proteomes" id="UP000318538"/>
    </source>
</evidence>
<dbReference type="AlphaFoldDB" id="A0A517N654"/>
<dbReference type="EC" id="5.3.1.5" evidence="3 9"/>
<feature type="active site" evidence="9">
    <location>
        <position position="100"/>
    </location>
</feature>
<comment type="similarity">
    <text evidence="1 9 10">Belongs to the xylose isomerase family.</text>
</comment>
<feature type="binding site" evidence="9">
    <location>
        <position position="270"/>
    </location>
    <ligand>
        <name>Mg(2+)</name>
        <dbReference type="ChEBI" id="CHEBI:18420"/>
        <label>2</label>
    </ligand>
</feature>
<dbReference type="InterPro" id="IPR001998">
    <property type="entry name" value="Xylose_isomerase"/>
</dbReference>
<dbReference type="InterPro" id="IPR036237">
    <property type="entry name" value="Xyl_isomerase-like_sf"/>
</dbReference>
<evidence type="ECO:0000313" key="12">
    <source>
        <dbReference type="EMBL" id="QDT02615.1"/>
    </source>
</evidence>
<feature type="active site" evidence="9">
    <location>
        <position position="103"/>
    </location>
</feature>
<feature type="binding site" evidence="9">
    <location>
        <position position="308"/>
    </location>
    <ligand>
        <name>Mg(2+)</name>
        <dbReference type="ChEBI" id="CHEBI:18420"/>
        <label>2</label>
    </ligand>
</feature>
<keyword evidence="6 9" id="KW-0413">Isomerase</keyword>
<dbReference type="OrthoDB" id="9763981at2"/>
<name>A0A517N654_9BACT</name>
<dbReference type="NCBIfam" id="TIGR02630">
    <property type="entry name" value="xylose_isom_A"/>
    <property type="match status" value="1"/>
</dbReference>
<feature type="binding site" evidence="9">
    <location>
        <position position="295"/>
    </location>
    <ligand>
        <name>Mg(2+)</name>
        <dbReference type="ChEBI" id="CHEBI:18420"/>
        <label>1</label>
    </ligand>
</feature>
<keyword evidence="9" id="KW-0460">Magnesium</keyword>
<feature type="binding site" evidence="9">
    <location>
        <position position="338"/>
    </location>
    <ligand>
        <name>Mg(2+)</name>
        <dbReference type="ChEBI" id="CHEBI:18420"/>
        <label>1</label>
    </ligand>
</feature>
<dbReference type="GO" id="GO:0042732">
    <property type="term" value="P:D-xylose metabolic process"/>
    <property type="evidence" value="ECO:0007669"/>
    <property type="project" value="UniProtKB-UniRule"/>
</dbReference>
<feature type="binding site" evidence="9">
    <location>
        <position position="306"/>
    </location>
    <ligand>
        <name>Mg(2+)</name>
        <dbReference type="ChEBI" id="CHEBI:18420"/>
        <label>2</label>
    </ligand>
</feature>
<keyword evidence="13" id="KW-1185">Reference proteome</keyword>
<comment type="catalytic activity">
    <reaction evidence="8 9 10">
        <text>alpha-D-xylose = alpha-D-xylulofuranose</text>
        <dbReference type="Rhea" id="RHEA:22816"/>
        <dbReference type="ChEBI" id="CHEBI:28518"/>
        <dbReference type="ChEBI" id="CHEBI:188998"/>
        <dbReference type="EC" id="5.3.1.5"/>
    </reaction>
</comment>